<dbReference type="Proteomes" id="UP001501074">
    <property type="component" value="Unassembled WGS sequence"/>
</dbReference>
<proteinExistence type="predicted"/>
<keyword evidence="2" id="KW-1185">Reference proteome</keyword>
<evidence type="ECO:0000313" key="2">
    <source>
        <dbReference type="Proteomes" id="UP001501074"/>
    </source>
</evidence>
<evidence type="ECO:0000313" key="1">
    <source>
        <dbReference type="EMBL" id="GAA3617540.1"/>
    </source>
</evidence>
<reference evidence="2" key="1">
    <citation type="journal article" date="2019" name="Int. J. Syst. Evol. Microbiol.">
        <title>The Global Catalogue of Microorganisms (GCM) 10K type strain sequencing project: providing services to taxonomists for standard genome sequencing and annotation.</title>
        <authorList>
            <consortium name="The Broad Institute Genomics Platform"/>
            <consortium name="The Broad Institute Genome Sequencing Center for Infectious Disease"/>
            <person name="Wu L."/>
            <person name="Ma J."/>
        </authorList>
    </citation>
    <scope>NUCLEOTIDE SEQUENCE [LARGE SCALE GENOMIC DNA]</scope>
    <source>
        <strain evidence="2">JCM 16902</strain>
    </source>
</reference>
<comment type="caution">
    <text evidence="1">The sequence shown here is derived from an EMBL/GenBank/DDBJ whole genome shotgun (WGS) entry which is preliminary data.</text>
</comment>
<name>A0ABP6ZU58_9ACTN</name>
<gene>
    <name evidence="1" type="ORF">GCM10022223_37710</name>
</gene>
<sequence length="61" mass="6623">MIVRPVLRIRPGKWCDGRSGNVRQAIIYGGSEIFAVDRVTPVAWWVTGDAGTAPDRVRGAA</sequence>
<protein>
    <submittedName>
        <fullName evidence="1">Uncharacterized protein</fullName>
    </submittedName>
</protein>
<organism evidence="1 2">
    <name type="scientific">Kineosporia mesophila</name>
    <dbReference type="NCBI Taxonomy" id="566012"/>
    <lineage>
        <taxon>Bacteria</taxon>
        <taxon>Bacillati</taxon>
        <taxon>Actinomycetota</taxon>
        <taxon>Actinomycetes</taxon>
        <taxon>Kineosporiales</taxon>
        <taxon>Kineosporiaceae</taxon>
        <taxon>Kineosporia</taxon>
    </lineage>
</organism>
<accession>A0ABP6ZU58</accession>
<dbReference type="EMBL" id="BAAAZO010000006">
    <property type="protein sequence ID" value="GAA3617540.1"/>
    <property type="molecule type" value="Genomic_DNA"/>
</dbReference>